<keyword evidence="4 15" id="KW-0349">Heme</keyword>
<evidence type="ECO:0000256" key="1">
    <source>
        <dbReference type="ARBA" id="ARBA00004141"/>
    </source>
</evidence>
<dbReference type="NCBIfam" id="TIGR02866">
    <property type="entry name" value="CoxB"/>
    <property type="match status" value="1"/>
</dbReference>
<dbReference type="InterPro" id="IPR002429">
    <property type="entry name" value="CcO_II-like_C"/>
</dbReference>
<feature type="domain" description="Cytochrome c" evidence="20">
    <location>
        <begin position="218"/>
        <end position="313"/>
    </location>
</feature>
<evidence type="ECO:0000313" key="21">
    <source>
        <dbReference type="EMBL" id="PKD44201.1"/>
    </source>
</evidence>
<evidence type="ECO:0000256" key="8">
    <source>
        <dbReference type="ARBA" id="ARBA00022967"/>
    </source>
</evidence>
<comment type="caution">
    <text evidence="21">The sequence shown here is derived from an EMBL/GenBank/DDBJ whole genome shotgun (WGS) entry which is preliminary data.</text>
</comment>
<evidence type="ECO:0000256" key="3">
    <source>
        <dbReference type="ARBA" id="ARBA00022448"/>
    </source>
</evidence>
<dbReference type="PROSITE" id="PS00078">
    <property type="entry name" value="COX2"/>
    <property type="match status" value="1"/>
</dbReference>
<evidence type="ECO:0000256" key="2">
    <source>
        <dbReference type="ARBA" id="ARBA00007866"/>
    </source>
</evidence>
<organism evidence="21 22">
    <name type="scientific">Rhodohalobacter barkolensis</name>
    <dbReference type="NCBI Taxonomy" id="2053187"/>
    <lineage>
        <taxon>Bacteria</taxon>
        <taxon>Pseudomonadati</taxon>
        <taxon>Balneolota</taxon>
        <taxon>Balneolia</taxon>
        <taxon>Balneolales</taxon>
        <taxon>Balneolaceae</taxon>
        <taxon>Rhodohalobacter</taxon>
    </lineage>
</organism>
<dbReference type="GO" id="GO:0004129">
    <property type="term" value="F:cytochrome-c oxidase activity"/>
    <property type="evidence" value="ECO:0007669"/>
    <property type="project" value="UniProtKB-EC"/>
</dbReference>
<accession>A0A2N0VJ35</accession>
<keyword evidence="8" id="KW-1278">Translocase</keyword>
<feature type="transmembrane region" description="Helical" evidence="18">
    <location>
        <begin position="68"/>
        <end position="87"/>
    </location>
</feature>
<dbReference type="InterPro" id="IPR036257">
    <property type="entry name" value="Cyt_c_oxidase_su2_TM_sf"/>
</dbReference>
<dbReference type="Proteomes" id="UP000233398">
    <property type="component" value="Unassembled WGS sequence"/>
</dbReference>
<protein>
    <recommendedName>
        <fullName evidence="17">Cytochrome c oxidase subunit 2</fullName>
        <ecNumber evidence="17">7.1.1.9</ecNumber>
    </recommendedName>
</protein>
<keyword evidence="12 17" id="KW-0186">Copper</keyword>
<keyword evidence="13 18" id="KW-0472">Membrane</keyword>
<comment type="catalytic activity">
    <reaction evidence="17">
        <text>4 Fe(II)-[cytochrome c] + O2 + 8 H(+)(in) = 4 Fe(III)-[cytochrome c] + 2 H2O + 4 H(+)(out)</text>
        <dbReference type="Rhea" id="RHEA:11436"/>
        <dbReference type="Rhea" id="RHEA-COMP:10350"/>
        <dbReference type="Rhea" id="RHEA-COMP:14399"/>
        <dbReference type="ChEBI" id="CHEBI:15377"/>
        <dbReference type="ChEBI" id="CHEBI:15378"/>
        <dbReference type="ChEBI" id="CHEBI:15379"/>
        <dbReference type="ChEBI" id="CHEBI:29033"/>
        <dbReference type="ChEBI" id="CHEBI:29034"/>
        <dbReference type="EC" id="7.1.1.9"/>
    </reaction>
</comment>
<dbReference type="CDD" id="cd13915">
    <property type="entry name" value="CuRO_HCO_II_like_2"/>
    <property type="match status" value="1"/>
</dbReference>
<keyword evidence="3 16" id="KW-0813">Transport</keyword>
<comment type="cofactor">
    <cofactor evidence="17">
        <name>Cu cation</name>
        <dbReference type="ChEBI" id="CHEBI:23378"/>
    </cofactor>
    <text evidence="17">Binds a copper A center.</text>
</comment>
<dbReference type="SUPFAM" id="SSF46626">
    <property type="entry name" value="Cytochrome c"/>
    <property type="match status" value="1"/>
</dbReference>
<evidence type="ECO:0000256" key="7">
    <source>
        <dbReference type="ARBA" id="ARBA00022723"/>
    </source>
</evidence>
<keyword evidence="5 16" id="KW-0679">Respiratory chain</keyword>
<dbReference type="InterPro" id="IPR009056">
    <property type="entry name" value="Cyt_c-like_dom"/>
</dbReference>
<dbReference type="SUPFAM" id="SSF49503">
    <property type="entry name" value="Cupredoxins"/>
    <property type="match status" value="1"/>
</dbReference>
<dbReference type="InterPro" id="IPR045187">
    <property type="entry name" value="CcO_II"/>
</dbReference>
<dbReference type="SUPFAM" id="SSF81464">
    <property type="entry name" value="Cytochrome c oxidase subunit II-like, transmembrane region"/>
    <property type="match status" value="1"/>
</dbReference>
<dbReference type="GO" id="GO:0042773">
    <property type="term" value="P:ATP synthesis coupled electron transport"/>
    <property type="evidence" value="ECO:0007669"/>
    <property type="project" value="TreeGrafter"/>
</dbReference>
<reference evidence="21 22" key="1">
    <citation type="submission" date="2017-11" db="EMBL/GenBank/DDBJ databases">
        <title>Rhodohalobacter 15182 sp. nov., isolated from a salt lake.</title>
        <authorList>
            <person name="Han S."/>
        </authorList>
    </citation>
    <scope>NUCLEOTIDE SEQUENCE [LARGE SCALE GENOMIC DNA]</scope>
    <source>
        <strain evidence="21 22">15182</strain>
    </source>
</reference>
<keyword evidence="10 18" id="KW-1133">Transmembrane helix</keyword>
<evidence type="ECO:0000256" key="10">
    <source>
        <dbReference type="ARBA" id="ARBA00022989"/>
    </source>
</evidence>
<feature type="domain" description="Cytochrome oxidase subunit II copper A binding" evidence="19">
    <location>
        <begin position="98"/>
        <end position="209"/>
    </location>
</feature>
<dbReference type="EMBL" id="PISP01000001">
    <property type="protein sequence ID" value="PKD44201.1"/>
    <property type="molecule type" value="Genomic_DNA"/>
</dbReference>
<feature type="transmembrane region" description="Helical" evidence="18">
    <location>
        <begin position="23"/>
        <end position="47"/>
    </location>
</feature>
<dbReference type="GO" id="GO:0005507">
    <property type="term" value="F:copper ion binding"/>
    <property type="evidence" value="ECO:0007669"/>
    <property type="project" value="InterPro"/>
</dbReference>
<comment type="subcellular location">
    <subcellularLocation>
        <location evidence="16">Cell membrane</location>
        <topology evidence="16">Multi-pass membrane protein</topology>
    </subcellularLocation>
    <subcellularLocation>
        <location evidence="1">Membrane</location>
        <topology evidence="1">Multi-pass membrane protein</topology>
    </subcellularLocation>
</comment>
<dbReference type="PANTHER" id="PTHR22888">
    <property type="entry name" value="CYTOCHROME C OXIDASE, SUBUNIT II"/>
    <property type="match status" value="1"/>
</dbReference>
<evidence type="ECO:0000259" key="19">
    <source>
        <dbReference type="PROSITE" id="PS50857"/>
    </source>
</evidence>
<dbReference type="OrthoDB" id="9781261at2"/>
<dbReference type="InterPro" id="IPR011759">
    <property type="entry name" value="Cyt_c_oxidase_su2_TM_dom"/>
</dbReference>
<sequence>MNRLIEYMLPPAKSTMAGETDALFYFINVTSFILLFGITVAIILFAWKYRRKSEDDITPVISHNNKLEITWSVIPLILVIIVFGWGYSTYVKNITPPSDAYEIRVVGKSWLWEFHYDDGTVSVNELHVPVDRPVKLVMSSDDVLHSFYIPDYRVKKDVLPNRYTSVWFEATEEGESVIFCTEYCGTSHSNMLATTIVHSEEDFQTWLESGGGDDEDMSPAERGEMLIERNACATCHSTDGSRLTGPSFQGAWGSEVPLENGETVEFDENYVRESILEPNAKVHEGFQGVMPSYAGTLDDRQIDAIIEYIKTLQ</sequence>
<keyword evidence="7 15" id="KW-0479">Metal-binding</keyword>
<evidence type="ECO:0000256" key="6">
    <source>
        <dbReference type="ARBA" id="ARBA00022692"/>
    </source>
</evidence>
<dbReference type="Gene3D" id="2.60.40.420">
    <property type="entry name" value="Cupredoxins - blue copper proteins"/>
    <property type="match status" value="1"/>
</dbReference>
<dbReference type="InterPro" id="IPR008972">
    <property type="entry name" value="Cupredoxin"/>
</dbReference>
<evidence type="ECO:0000256" key="14">
    <source>
        <dbReference type="ARBA" id="ARBA00024688"/>
    </source>
</evidence>
<evidence type="ECO:0000256" key="15">
    <source>
        <dbReference type="PROSITE-ProRule" id="PRU00433"/>
    </source>
</evidence>
<evidence type="ECO:0000256" key="18">
    <source>
        <dbReference type="SAM" id="Phobius"/>
    </source>
</evidence>
<dbReference type="InterPro" id="IPR008168">
    <property type="entry name" value="Cyt_C_IC"/>
</dbReference>
<keyword evidence="9 16" id="KW-0249">Electron transport</keyword>
<evidence type="ECO:0000256" key="13">
    <source>
        <dbReference type="ARBA" id="ARBA00023136"/>
    </source>
</evidence>
<dbReference type="GO" id="GO:0016491">
    <property type="term" value="F:oxidoreductase activity"/>
    <property type="evidence" value="ECO:0007669"/>
    <property type="project" value="InterPro"/>
</dbReference>
<dbReference type="Gene3D" id="1.10.760.10">
    <property type="entry name" value="Cytochrome c-like domain"/>
    <property type="match status" value="1"/>
</dbReference>
<evidence type="ECO:0000256" key="9">
    <source>
        <dbReference type="ARBA" id="ARBA00022982"/>
    </source>
</evidence>
<dbReference type="PROSITE" id="PS50857">
    <property type="entry name" value="COX2_CUA"/>
    <property type="match status" value="1"/>
</dbReference>
<dbReference type="Gene3D" id="1.10.287.90">
    <property type="match status" value="1"/>
</dbReference>
<dbReference type="GO" id="GO:0020037">
    <property type="term" value="F:heme binding"/>
    <property type="evidence" value="ECO:0007669"/>
    <property type="project" value="InterPro"/>
</dbReference>
<evidence type="ECO:0000259" key="20">
    <source>
        <dbReference type="PROSITE" id="PS51007"/>
    </source>
</evidence>
<dbReference type="Pfam" id="PF02790">
    <property type="entry name" value="COX2_TM"/>
    <property type="match status" value="1"/>
</dbReference>
<name>A0A2N0VJ35_9BACT</name>
<keyword evidence="11 15" id="KW-0408">Iron</keyword>
<dbReference type="GO" id="GO:0005506">
    <property type="term" value="F:iron ion binding"/>
    <property type="evidence" value="ECO:0007669"/>
    <property type="project" value="InterPro"/>
</dbReference>
<evidence type="ECO:0000256" key="16">
    <source>
        <dbReference type="RuleBase" id="RU000456"/>
    </source>
</evidence>
<dbReference type="RefSeq" id="WP_101071491.1">
    <property type="nucleotide sequence ID" value="NZ_PISP01000001.1"/>
</dbReference>
<evidence type="ECO:0000313" key="22">
    <source>
        <dbReference type="Proteomes" id="UP000233398"/>
    </source>
</evidence>
<dbReference type="InterPro" id="IPR036909">
    <property type="entry name" value="Cyt_c-like_dom_sf"/>
</dbReference>
<evidence type="ECO:0000256" key="5">
    <source>
        <dbReference type="ARBA" id="ARBA00022660"/>
    </source>
</evidence>
<dbReference type="PANTHER" id="PTHR22888:SF9">
    <property type="entry name" value="CYTOCHROME C OXIDASE SUBUNIT 2"/>
    <property type="match status" value="1"/>
</dbReference>
<dbReference type="GO" id="GO:0005886">
    <property type="term" value="C:plasma membrane"/>
    <property type="evidence" value="ECO:0007669"/>
    <property type="project" value="UniProtKB-SubCell"/>
</dbReference>
<dbReference type="Pfam" id="PF00116">
    <property type="entry name" value="COX2"/>
    <property type="match status" value="1"/>
</dbReference>
<dbReference type="EC" id="7.1.1.9" evidence="17"/>
<dbReference type="Pfam" id="PF13442">
    <property type="entry name" value="Cytochrome_CBB3"/>
    <property type="match status" value="1"/>
</dbReference>
<evidence type="ECO:0000256" key="11">
    <source>
        <dbReference type="ARBA" id="ARBA00023004"/>
    </source>
</evidence>
<comment type="function">
    <text evidence="14 17">Subunits I and II form the functional core of the enzyme complex. Electrons originating in cytochrome c are transferred via heme a and Cu(A) to the binuclear center formed by heme a3 and Cu(B).</text>
</comment>
<comment type="similarity">
    <text evidence="2 16">Belongs to the cytochrome c oxidase subunit 2 family.</text>
</comment>
<gene>
    <name evidence="21" type="primary">coxB</name>
    <name evidence="21" type="ORF">CWD77_01660</name>
</gene>
<dbReference type="InterPro" id="IPR001505">
    <property type="entry name" value="Copper_CuA"/>
</dbReference>
<evidence type="ECO:0000256" key="12">
    <source>
        <dbReference type="ARBA" id="ARBA00023008"/>
    </source>
</evidence>
<keyword evidence="6 16" id="KW-0812">Transmembrane</keyword>
<evidence type="ECO:0000256" key="17">
    <source>
        <dbReference type="RuleBase" id="RU004024"/>
    </source>
</evidence>
<dbReference type="InterPro" id="IPR014222">
    <property type="entry name" value="Cyt_c_oxidase_su2"/>
</dbReference>
<dbReference type="PRINTS" id="PR00605">
    <property type="entry name" value="CYTCHROMECIC"/>
</dbReference>
<proteinExistence type="inferred from homology"/>
<dbReference type="AlphaFoldDB" id="A0A2N0VJ35"/>
<keyword evidence="22" id="KW-1185">Reference proteome</keyword>
<evidence type="ECO:0000256" key="4">
    <source>
        <dbReference type="ARBA" id="ARBA00022617"/>
    </source>
</evidence>
<dbReference type="PROSITE" id="PS51007">
    <property type="entry name" value="CYTC"/>
    <property type="match status" value="1"/>
</dbReference>